<dbReference type="SUPFAM" id="SSF48452">
    <property type="entry name" value="TPR-like"/>
    <property type="match status" value="1"/>
</dbReference>
<evidence type="ECO:0000313" key="3">
    <source>
        <dbReference type="Proteomes" id="UP000187439"/>
    </source>
</evidence>
<comment type="caution">
    <text evidence="2">The sequence shown here is derived from an EMBL/GenBank/DDBJ whole genome shotgun (WGS) entry which is preliminary data.</text>
</comment>
<gene>
    <name evidence="2" type="ORF">BSK52_09715</name>
</gene>
<dbReference type="PROSITE" id="PS50005">
    <property type="entry name" value="TPR"/>
    <property type="match status" value="1"/>
</dbReference>
<organism evidence="2 3">
    <name type="scientific">Paenibacillus odorifer</name>
    <dbReference type="NCBI Taxonomy" id="189426"/>
    <lineage>
        <taxon>Bacteria</taxon>
        <taxon>Bacillati</taxon>
        <taxon>Bacillota</taxon>
        <taxon>Bacilli</taxon>
        <taxon>Bacillales</taxon>
        <taxon>Paenibacillaceae</taxon>
        <taxon>Paenibacillus</taxon>
    </lineage>
</organism>
<evidence type="ECO:0000313" key="2">
    <source>
        <dbReference type="EMBL" id="OMD41711.1"/>
    </source>
</evidence>
<name>A0A1R0Y303_9BACL</name>
<dbReference type="OrthoDB" id="2836682at2"/>
<dbReference type="Pfam" id="PF12895">
    <property type="entry name" value="ANAPC3"/>
    <property type="match status" value="1"/>
</dbReference>
<dbReference type="Proteomes" id="UP000187439">
    <property type="component" value="Unassembled WGS sequence"/>
</dbReference>
<protein>
    <recommendedName>
        <fullName evidence="4">Tetratricopeptide repeat protein</fullName>
    </recommendedName>
</protein>
<dbReference type="InterPro" id="IPR019734">
    <property type="entry name" value="TPR_rpt"/>
</dbReference>
<feature type="repeat" description="TPR" evidence="1">
    <location>
        <begin position="22"/>
        <end position="55"/>
    </location>
</feature>
<reference evidence="2 3" key="1">
    <citation type="submission" date="2016-10" db="EMBL/GenBank/DDBJ databases">
        <title>Paenibacillus species isolates.</title>
        <authorList>
            <person name="Beno S.M."/>
        </authorList>
    </citation>
    <scope>NUCLEOTIDE SEQUENCE [LARGE SCALE GENOMIC DNA]</scope>
    <source>
        <strain evidence="2 3">FSL H7-0710</strain>
    </source>
</reference>
<dbReference type="PANTHER" id="PTHR12558">
    <property type="entry name" value="CELL DIVISION CYCLE 16,23,27"/>
    <property type="match status" value="1"/>
</dbReference>
<dbReference type="RefSeq" id="WP_076118736.1">
    <property type="nucleotide sequence ID" value="NZ_MPTC01000006.1"/>
</dbReference>
<keyword evidence="1" id="KW-0802">TPR repeat</keyword>
<proteinExistence type="predicted"/>
<dbReference type="EMBL" id="MPTC01000006">
    <property type="protein sequence ID" value="OMD41711.1"/>
    <property type="molecule type" value="Genomic_DNA"/>
</dbReference>
<dbReference type="AlphaFoldDB" id="A0A1R0Y303"/>
<evidence type="ECO:0008006" key="4">
    <source>
        <dbReference type="Google" id="ProtNLM"/>
    </source>
</evidence>
<dbReference type="Gene3D" id="1.25.40.10">
    <property type="entry name" value="Tetratricopeptide repeat domain"/>
    <property type="match status" value="2"/>
</dbReference>
<evidence type="ECO:0000256" key="1">
    <source>
        <dbReference type="PROSITE-ProRule" id="PRU00339"/>
    </source>
</evidence>
<dbReference type="PANTHER" id="PTHR12558:SF13">
    <property type="entry name" value="CELL DIVISION CYCLE PROTEIN 27 HOMOLOG"/>
    <property type="match status" value="1"/>
</dbReference>
<dbReference type="SMART" id="SM00028">
    <property type="entry name" value="TPR"/>
    <property type="match status" value="3"/>
</dbReference>
<sequence>MTDYTNELNDLKFAYKQDSTNPLIANQLAMASMEVNDYLEAFKLFKRNAEINPSEQSLSNLAYFYFHEGEPEIESGGWINREEDAILLLERVMLLNPKSEVPSAMLGQFYFAKERWNEAKSALERSFSVKPTFLNQYNLAATLFQLGQLEEASEYYWKAHQVKNECYSYWALYYYAVCKIKTGSYPKEAIEELVRSMDDKNSEIDKEGLADIYYELDQYTNVVNAYEGTKLWVSPDWVLRYLYANVQCGFLDKAKDILNNALVKINEELISCITDEDEDFTPEDRERYKLELEADKRDYLRGYDDILHLNYRPSMNFTAYVESKCYLFGCKIHKNPDFLEA</sequence>
<accession>A0A1R0Y303</accession>
<dbReference type="InterPro" id="IPR011990">
    <property type="entry name" value="TPR-like_helical_dom_sf"/>
</dbReference>